<accession>A0ABN7NZG0</accession>
<comment type="subcellular location">
    <subcellularLocation>
        <location evidence="1">Cell membrane</location>
        <topology evidence="1">Multi-pass membrane protein</topology>
    </subcellularLocation>
</comment>
<sequence length="270" mass="31573">MADPTRPLQLRDVVSVNSNVAVRFNWSLHSPFWLPRDSTSDRESNPDLPVNRQSSLTGAYPPAMLMVPVLAVLYLSVSLEGALMLQMARDWPRLVSGWGKVDRAMKDRYGYPPRMRRSVVTLTAVMSGYMLVKMFLPTTAVFQEPWSNYRDERDVTFVDPTSSFYMGCSLLRGVTLYLVVKMMELMIIYQDLLVMVVSKCLYVRFKQVNDKLRRHRRQNHPPLFWRRLREDFSRLYELTQRVDSVFNKIILLSYFLNVFSICISCFNTLR</sequence>
<protein>
    <submittedName>
        <fullName evidence="9">Uncharacterized protein</fullName>
    </submittedName>
</protein>
<dbReference type="PANTHER" id="PTHR21421:SF29">
    <property type="entry name" value="GUSTATORY RECEPTOR 5A FOR TREHALOSE-RELATED"/>
    <property type="match status" value="1"/>
</dbReference>
<dbReference type="Pfam" id="PF06151">
    <property type="entry name" value="Trehalose_recp"/>
    <property type="match status" value="1"/>
</dbReference>
<keyword evidence="6 8" id="KW-0472">Membrane</keyword>
<keyword evidence="10" id="KW-1185">Reference proteome</keyword>
<keyword evidence="4 8" id="KW-0812">Transmembrane</keyword>
<dbReference type="InterPro" id="IPR009318">
    <property type="entry name" value="Gustatory_rcpt"/>
</dbReference>
<evidence type="ECO:0000313" key="9">
    <source>
        <dbReference type="EMBL" id="CAG2060916.1"/>
    </source>
</evidence>
<feature type="transmembrane region" description="Helical" evidence="8">
    <location>
        <begin position="162"/>
        <end position="180"/>
    </location>
</feature>
<evidence type="ECO:0000256" key="2">
    <source>
        <dbReference type="ARBA" id="ARBA00005327"/>
    </source>
</evidence>
<proteinExistence type="inferred from homology"/>
<dbReference type="EMBL" id="CAJPIN010014002">
    <property type="protein sequence ID" value="CAG2060916.1"/>
    <property type="molecule type" value="Genomic_DNA"/>
</dbReference>
<gene>
    <name evidence="9" type="ORF">TPAB3V08_LOCUS7872</name>
</gene>
<feature type="transmembrane region" description="Helical" evidence="8">
    <location>
        <begin position="63"/>
        <end position="85"/>
    </location>
</feature>
<evidence type="ECO:0000256" key="6">
    <source>
        <dbReference type="ARBA" id="ARBA00023136"/>
    </source>
</evidence>
<evidence type="ECO:0000256" key="8">
    <source>
        <dbReference type="SAM" id="Phobius"/>
    </source>
</evidence>
<organism evidence="9 10">
    <name type="scientific">Timema podura</name>
    <name type="common">Walking stick</name>
    <dbReference type="NCBI Taxonomy" id="61482"/>
    <lineage>
        <taxon>Eukaryota</taxon>
        <taxon>Metazoa</taxon>
        <taxon>Ecdysozoa</taxon>
        <taxon>Arthropoda</taxon>
        <taxon>Hexapoda</taxon>
        <taxon>Insecta</taxon>
        <taxon>Pterygota</taxon>
        <taxon>Neoptera</taxon>
        <taxon>Polyneoptera</taxon>
        <taxon>Phasmatodea</taxon>
        <taxon>Timematodea</taxon>
        <taxon>Timematoidea</taxon>
        <taxon>Timematidae</taxon>
        <taxon>Timema</taxon>
    </lineage>
</organism>
<evidence type="ECO:0000256" key="5">
    <source>
        <dbReference type="ARBA" id="ARBA00022989"/>
    </source>
</evidence>
<evidence type="ECO:0000256" key="3">
    <source>
        <dbReference type="ARBA" id="ARBA00022475"/>
    </source>
</evidence>
<reference evidence="9" key="1">
    <citation type="submission" date="2021-03" db="EMBL/GenBank/DDBJ databases">
        <authorList>
            <person name="Tran Van P."/>
        </authorList>
    </citation>
    <scope>NUCLEOTIDE SEQUENCE</scope>
</reference>
<name>A0ABN7NZG0_TIMPD</name>
<keyword evidence="3" id="KW-1003">Cell membrane</keyword>
<keyword evidence="5 8" id="KW-1133">Transmembrane helix</keyword>
<evidence type="ECO:0000313" key="10">
    <source>
        <dbReference type="Proteomes" id="UP001153148"/>
    </source>
</evidence>
<keyword evidence="7" id="KW-0675">Receptor</keyword>
<evidence type="ECO:0000256" key="7">
    <source>
        <dbReference type="ARBA" id="ARBA00023170"/>
    </source>
</evidence>
<evidence type="ECO:0000256" key="4">
    <source>
        <dbReference type="ARBA" id="ARBA00022692"/>
    </source>
</evidence>
<comment type="caution">
    <text evidence="9">The sequence shown here is derived from an EMBL/GenBank/DDBJ whole genome shotgun (WGS) entry which is preliminary data.</text>
</comment>
<evidence type="ECO:0000256" key="1">
    <source>
        <dbReference type="ARBA" id="ARBA00004651"/>
    </source>
</evidence>
<feature type="transmembrane region" description="Helical" evidence="8">
    <location>
        <begin position="249"/>
        <end position="269"/>
    </location>
</feature>
<dbReference type="PANTHER" id="PTHR21421">
    <property type="entry name" value="GUSTATORY RECEPTOR"/>
    <property type="match status" value="1"/>
</dbReference>
<dbReference type="Proteomes" id="UP001153148">
    <property type="component" value="Unassembled WGS sequence"/>
</dbReference>
<feature type="transmembrane region" description="Helical" evidence="8">
    <location>
        <begin position="119"/>
        <end position="142"/>
    </location>
</feature>
<comment type="similarity">
    <text evidence="2">Belongs to the insect chemoreceptor superfamily. Gustatory receptor (GR) family. Gr5a subfamily.</text>
</comment>